<gene>
    <name evidence="4" type="primary">TRIM2</name>
    <name evidence="4" type="ORF">BLAG_LOCUS18695</name>
</gene>
<feature type="region of interest" description="Disordered" evidence="3">
    <location>
        <begin position="159"/>
        <end position="196"/>
    </location>
</feature>
<sequence>MAEKLPSDVTSRRLKGDPLQTNMKQASVSTDCTLWPGDRHGDRSIPNTSSCHENTDGDHYPNLSAANEVTAEDGSDGSGNYAGMSDSVGDDSNMHDIRHSSGALSRNPKCDRDTLNPDLMYSQNDTSPNPTYAPNATGTDIEYPQNAGNQEKMNELCSEATHRPTKSDGTSSIEPLTATHHDGDNNELTTSDAEADNKEIDYMTRDATVEVNTVPSVCPKSTSRPANNDLYIKPYAVRYQTHDENHRGGTPYAVRHLEDDEDEISHEIDGAYGNRRSYHTASGDVEITPYAVAYMCQYDMTDVTRRDTPMNDADTSASAPNDSDVRRIRHHHWRTLHHQDPSSIPNVLIPNAMHMPNVPQQAARDRNYKQHTRCHTLTSLLQLRGFYSKHGPSADADPKCYECDFYHNGFCQKDFYINVKDVLPPDDDAIQPDPICEDQRCCYSIHLYSYGGIVTQMSTFGGKGRNPGQVDYPRGVAVSADNEIYVADFGNKRIQVFDKYGDFLHLFKTEAAGICTDSSGHIFVSNMKNRRIDMFTSRGEFVRTVFRMKNPWGLACGPDGQLVVVTAWLNTITIIPR</sequence>
<reference evidence="4" key="1">
    <citation type="submission" date="2022-01" db="EMBL/GenBank/DDBJ databases">
        <authorList>
            <person name="Braso-Vives M."/>
        </authorList>
    </citation>
    <scope>NUCLEOTIDE SEQUENCE</scope>
</reference>
<dbReference type="EMBL" id="OV696689">
    <property type="protein sequence ID" value="CAH1264270.1"/>
    <property type="molecule type" value="Genomic_DNA"/>
</dbReference>
<feature type="compositionally biased region" description="Polar residues" evidence="3">
    <location>
        <begin position="121"/>
        <end position="138"/>
    </location>
</feature>
<dbReference type="InterPro" id="IPR001258">
    <property type="entry name" value="NHL_repeat"/>
</dbReference>
<dbReference type="GO" id="GO:0043161">
    <property type="term" value="P:proteasome-mediated ubiquitin-dependent protein catabolic process"/>
    <property type="evidence" value="ECO:0007669"/>
    <property type="project" value="TreeGrafter"/>
</dbReference>
<dbReference type="PANTHER" id="PTHR24104:SF50">
    <property type="entry name" value="SMP-30_GLUCONOLACTONASE_LRE-LIKE REGION DOMAIN-CONTAINING PROTEIN"/>
    <property type="match status" value="1"/>
</dbReference>
<organism evidence="4 5">
    <name type="scientific">Branchiostoma lanceolatum</name>
    <name type="common">Common lancelet</name>
    <name type="synonym">Amphioxus lanceolatum</name>
    <dbReference type="NCBI Taxonomy" id="7740"/>
    <lineage>
        <taxon>Eukaryota</taxon>
        <taxon>Metazoa</taxon>
        <taxon>Chordata</taxon>
        <taxon>Cephalochordata</taxon>
        <taxon>Leptocardii</taxon>
        <taxon>Amphioxiformes</taxon>
        <taxon>Branchiostomatidae</taxon>
        <taxon>Branchiostoma</taxon>
    </lineage>
</organism>
<name>A0A8K0EPX3_BRALA</name>
<dbReference type="SUPFAM" id="SSF101898">
    <property type="entry name" value="NHL repeat"/>
    <property type="match status" value="1"/>
</dbReference>
<dbReference type="PROSITE" id="PS51125">
    <property type="entry name" value="NHL"/>
    <property type="match status" value="1"/>
</dbReference>
<keyword evidence="1" id="KW-0677">Repeat</keyword>
<feature type="region of interest" description="Disordered" evidence="3">
    <location>
        <begin position="1"/>
        <end position="146"/>
    </location>
</feature>
<dbReference type="Pfam" id="PF01436">
    <property type="entry name" value="NHL"/>
    <property type="match status" value="1"/>
</dbReference>
<protein>
    <submittedName>
        <fullName evidence="4">TRIM2 protein</fullName>
    </submittedName>
</protein>
<dbReference type="PANTHER" id="PTHR24104">
    <property type="entry name" value="E3 UBIQUITIN-PROTEIN LIGASE NHLRC1-RELATED"/>
    <property type="match status" value="1"/>
</dbReference>
<evidence type="ECO:0000313" key="5">
    <source>
        <dbReference type="Proteomes" id="UP000838412"/>
    </source>
</evidence>
<evidence type="ECO:0000313" key="4">
    <source>
        <dbReference type="EMBL" id="CAH1264270.1"/>
    </source>
</evidence>
<evidence type="ECO:0000256" key="1">
    <source>
        <dbReference type="ARBA" id="ARBA00022737"/>
    </source>
</evidence>
<feature type="compositionally biased region" description="Basic and acidic residues" evidence="3">
    <location>
        <begin position="1"/>
        <end position="16"/>
    </location>
</feature>
<proteinExistence type="predicted"/>
<accession>A0A8K0EPX3</accession>
<dbReference type="GO" id="GO:0000209">
    <property type="term" value="P:protein polyubiquitination"/>
    <property type="evidence" value="ECO:0007669"/>
    <property type="project" value="TreeGrafter"/>
</dbReference>
<feature type="repeat" description="NHL" evidence="2">
    <location>
        <begin position="457"/>
        <end position="500"/>
    </location>
</feature>
<dbReference type="Gene3D" id="2.120.10.30">
    <property type="entry name" value="TolB, C-terminal domain"/>
    <property type="match status" value="1"/>
</dbReference>
<dbReference type="InterPro" id="IPR050952">
    <property type="entry name" value="TRIM-NHL_E3_ligases"/>
</dbReference>
<dbReference type="GO" id="GO:0061630">
    <property type="term" value="F:ubiquitin protein ligase activity"/>
    <property type="evidence" value="ECO:0007669"/>
    <property type="project" value="TreeGrafter"/>
</dbReference>
<keyword evidence="5" id="KW-1185">Reference proteome</keyword>
<dbReference type="InterPro" id="IPR011042">
    <property type="entry name" value="6-blade_b-propeller_TolB-like"/>
</dbReference>
<feature type="compositionally biased region" description="Polar residues" evidence="3">
    <location>
        <begin position="19"/>
        <end position="32"/>
    </location>
</feature>
<evidence type="ECO:0000256" key="2">
    <source>
        <dbReference type="PROSITE-ProRule" id="PRU00504"/>
    </source>
</evidence>
<dbReference type="OrthoDB" id="10020332at2759"/>
<evidence type="ECO:0000256" key="3">
    <source>
        <dbReference type="SAM" id="MobiDB-lite"/>
    </source>
</evidence>
<dbReference type="AlphaFoldDB" id="A0A8K0EPX3"/>
<dbReference type="Proteomes" id="UP000838412">
    <property type="component" value="Chromosome 4"/>
</dbReference>
<dbReference type="CDD" id="cd05819">
    <property type="entry name" value="NHL"/>
    <property type="match status" value="1"/>
</dbReference>